<dbReference type="PRINTS" id="PR00700">
    <property type="entry name" value="PRTYPHPHTASE"/>
</dbReference>
<dbReference type="KEGG" id="ccp:CHC_T00003091001"/>
<dbReference type="Gene3D" id="3.90.190.10">
    <property type="entry name" value="Protein tyrosine phosphatase superfamily"/>
    <property type="match status" value="1"/>
</dbReference>
<keyword evidence="5" id="KW-1185">Reference proteome</keyword>
<feature type="region of interest" description="Disordered" evidence="1">
    <location>
        <begin position="588"/>
        <end position="645"/>
    </location>
</feature>
<feature type="compositionally biased region" description="Polar residues" evidence="1">
    <location>
        <begin position="590"/>
        <end position="606"/>
    </location>
</feature>
<dbReference type="InterPro" id="IPR016130">
    <property type="entry name" value="Tyr_Pase_AS"/>
</dbReference>
<evidence type="ECO:0000256" key="1">
    <source>
        <dbReference type="SAM" id="MobiDB-lite"/>
    </source>
</evidence>
<dbReference type="AlphaFoldDB" id="R7Q9B5"/>
<dbReference type="SMART" id="SM00194">
    <property type="entry name" value="PTPc"/>
    <property type="match status" value="1"/>
</dbReference>
<dbReference type="CDD" id="cd00047">
    <property type="entry name" value="PTPc"/>
    <property type="match status" value="1"/>
</dbReference>
<evidence type="ECO:0000313" key="5">
    <source>
        <dbReference type="Proteomes" id="UP000012073"/>
    </source>
</evidence>
<dbReference type="InterPro" id="IPR029021">
    <property type="entry name" value="Prot-tyrosine_phosphatase-like"/>
</dbReference>
<evidence type="ECO:0000259" key="3">
    <source>
        <dbReference type="PROSITE" id="PS50056"/>
    </source>
</evidence>
<reference evidence="5" key="1">
    <citation type="journal article" date="2013" name="Proc. Natl. Acad. Sci. U.S.A.">
        <title>Genome structure and metabolic features in the red seaweed Chondrus crispus shed light on evolution of the Archaeplastida.</title>
        <authorList>
            <person name="Collen J."/>
            <person name="Porcel B."/>
            <person name="Carre W."/>
            <person name="Ball S.G."/>
            <person name="Chaparro C."/>
            <person name="Tonon T."/>
            <person name="Barbeyron T."/>
            <person name="Michel G."/>
            <person name="Noel B."/>
            <person name="Valentin K."/>
            <person name="Elias M."/>
            <person name="Artiguenave F."/>
            <person name="Arun A."/>
            <person name="Aury J.M."/>
            <person name="Barbosa-Neto J.F."/>
            <person name="Bothwell J.H."/>
            <person name="Bouget F.Y."/>
            <person name="Brillet L."/>
            <person name="Cabello-Hurtado F."/>
            <person name="Capella-Gutierrez S."/>
            <person name="Charrier B."/>
            <person name="Cladiere L."/>
            <person name="Cock J.M."/>
            <person name="Coelho S.M."/>
            <person name="Colleoni C."/>
            <person name="Czjzek M."/>
            <person name="Da Silva C."/>
            <person name="Delage L."/>
            <person name="Denoeud F."/>
            <person name="Deschamps P."/>
            <person name="Dittami S.M."/>
            <person name="Gabaldon T."/>
            <person name="Gachon C.M."/>
            <person name="Groisillier A."/>
            <person name="Herve C."/>
            <person name="Jabbari K."/>
            <person name="Katinka M."/>
            <person name="Kloareg B."/>
            <person name="Kowalczyk N."/>
            <person name="Labadie K."/>
            <person name="Leblanc C."/>
            <person name="Lopez P.J."/>
            <person name="McLachlan D.H."/>
            <person name="Meslet-Cladiere L."/>
            <person name="Moustafa A."/>
            <person name="Nehr Z."/>
            <person name="Nyvall Collen P."/>
            <person name="Panaud O."/>
            <person name="Partensky F."/>
            <person name="Poulain J."/>
            <person name="Rensing S.A."/>
            <person name="Rousvoal S."/>
            <person name="Samson G."/>
            <person name="Symeonidi A."/>
            <person name="Weissenbach J."/>
            <person name="Zambounis A."/>
            <person name="Wincker P."/>
            <person name="Boyen C."/>
        </authorList>
    </citation>
    <scope>NUCLEOTIDE SEQUENCE [LARGE SCALE GENOMIC DNA]</scope>
    <source>
        <strain evidence="5">cv. Stackhouse</strain>
    </source>
</reference>
<name>R7Q9B5_CHOCR</name>
<feature type="region of interest" description="Disordered" evidence="1">
    <location>
        <begin position="13"/>
        <end position="33"/>
    </location>
</feature>
<dbReference type="Proteomes" id="UP000012073">
    <property type="component" value="Unassembled WGS sequence"/>
</dbReference>
<dbReference type="InterPro" id="IPR000242">
    <property type="entry name" value="PTP_cat"/>
</dbReference>
<evidence type="ECO:0000313" key="4">
    <source>
        <dbReference type="EMBL" id="CDF34388.1"/>
    </source>
</evidence>
<feature type="compositionally biased region" description="Pro residues" evidence="1">
    <location>
        <begin position="165"/>
        <end position="176"/>
    </location>
</feature>
<accession>R7Q9B5</accession>
<protein>
    <submittedName>
        <fullName evidence="4">Uncharacterized protein</fullName>
    </submittedName>
</protein>
<dbReference type="SMART" id="SM00404">
    <property type="entry name" value="PTPc_motif"/>
    <property type="match status" value="1"/>
</dbReference>
<dbReference type="InterPro" id="IPR050348">
    <property type="entry name" value="Protein-Tyr_Phosphatase"/>
</dbReference>
<dbReference type="PROSITE" id="PS00383">
    <property type="entry name" value="TYR_PHOSPHATASE_1"/>
    <property type="match status" value="1"/>
</dbReference>
<feature type="domain" description="Tyrosine-protein phosphatase" evidence="2">
    <location>
        <begin position="233"/>
        <end position="573"/>
    </location>
</feature>
<dbReference type="OrthoDB" id="165498at2759"/>
<dbReference type="Pfam" id="PF00102">
    <property type="entry name" value="Y_phosphatase"/>
    <property type="match status" value="2"/>
</dbReference>
<sequence>MVSFWGIRAPAGGRLGAATTPSSTPMPPAPCSPLHSSPFQNGCLAAPNLDRNKPRSVCGLVPTPAAKEGFELDFPVPPRMRRCAHSLPATLAKTPSRTSPPLLRLPAVQTYALYKRKIVPPPSKRRPQRGPGRRSETRRHNRNHQSQPFIASLTMRFDMFRRRPAPPPSPAPPSPAPSTRSASGFRDSFYDATHSSPAPLKPVLMSRPSYMRNLQARMEQMERVPTRSFFQSYAGEFDMLQGEDRRAFRREHEFETSTKIENSYRNRYANVLSNEPTRVKLQDIAPGENDYINANLVRGYDSHPGYIATQAPLPETMPHFWQMVYESVTPVIIMLTREQEDHCTVTKSERYWPAVGEDLLFDHYLVHGLEESVNRAHGITERRFQVARVVDSRKKHAKDLVDADSLIPHCSDGTVLQTPARGRSQSHCDEDSDDCEDNEELMRHLEAIGTVLEVVQLQYTDWPDQEVPENPHTLLDLVRRVDTLCRTQRLRTGVPAPPVVHCSAGVGRTGTFIAIDKTLRRLWDAFSHPIGAGCQPVCVEEIRELVRGLKNDRSRMVQTAEQYRFIYEAVLAGLKRWETGHLTFPRRITDSSQASNENGRTSSQAVDDNKDEELRSQAHSSPRHSGSGRGSAGPIIGHSSRIRMD</sequence>
<dbReference type="STRING" id="2769.R7Q9B5"/>
<dbReference type="Gramene" id="CDF34388">
    <property type="protein sequence ID" value="CDF34388"/>
    <property type="gene ID" value="CHC_T00003091001"/>
</dbReference>
<feature type="compositionally biased region" description="Basic residues" evidence="1">
    <location>
        <begin position="114"/>
        <end position="143"/>
    </location>
</feature>
<dbReference type="PROSITE" id="PS50055">
    <property type="entry name" value="TYR_PHOSPHATASE_PTP"/>
    <property type="match status" value="1"/>
</dbReference>
<dbReference type="SUPFAM" id="SSF52799">
    <property type="entry name" value="(Phosphotyrosine protein) phosphatases II"/>
    <property type="match status" value="1"/>
</dbReference>
<organism evidence="4 5">
    <name type="scientific">Chondrus crispus</name>
    <name type="common">Carrageen Irish moss</name>
    <name type="synonym">Polymorpha crispa</name>
    <dbReference type="NCBI Taxonomy" id="2769"/>
    <lineage>
        <taxon>Eukaryota</taxon>
        <taxon>Rhodophyta</taxon>
        <taxon>Florideophyceae</taxon>
        <taxon>Rhodymeniophycidae</taxon>
        <taxon>Gigartinales</taxon>
        <taxon>Gigartinaceae</taxon>
        <taxon>Chondrus</taxon>
    </lineage>
</organism>
<dbReference type="PANTHER" id="PTHR19134">
    <property type="entry name" value="RECEPTOR-TYPE TYROSINE-PROTEIN PHOSPHATASE"/>
    <property type="match status" value="1"/>
</dbReference>
<proteinExistence type="predicted"/>
<evidence type="ECO:0000259" key="2">
    <source>
        <dbReference type="PROSITE" id="PS50055"/>
    </source>
</evidence>
<dbReference type="PROSITE" id="PS50056">
    <property type="entry name" value="TYR_PHOSPHATASE_2"/>
    <property type="match status" value="1"/>
</dbReference>
<dbReference type="PANTHER" id="PTHR19134:SF449">
    <property type="entry name" value="TYROSINE-PROTEIN PHOSPHATASE 1"/>
    <property type="match status" value="1"/>
</dbReference>
<dbReference type="EMBL" id="HG001690">
    <property type="protein sequence ID" value="CDF34388.1"/>
    <property type="molecule type" value="Genomic_DNA"/>
</dbReference>
<dbReference type="GO" id="GO:0004725">
    <property type="term" value="F:protein tyrosine phosphatase activity"/>
    <property type="evidence" value="ECO:0007669"/>
    <property type="project" value="InterPro"/>
</dbReference>
<dbReference type="InterPro" id="IPR000387">
    <property type="entry name" value="Tyr_Pase_dom"/>
</dbReference>
<dbReference type="RefSeq" id="XP_005714207.1">
    <property type="nucleotide sequence ID" value="XM_005714150.1"/>
</dbReference>
<feature type="domain" description="Tyrosine specific protein phosphatases" evidence="3">
    <location>
        <begin position="475"/>
        <end position="564"/>
    </location>
</feature>
<dbReference type="InterPro" id="IPR003595">
    <property type="entry name" value="Tyr_Pase_cat"/>
</dbReference>
<dbReference type="GeneID" id="17321928"/>
<gene>
    <name evidence="4" type="ORF">CHC_T00003091001</name>
</gene>
<dbReference type="PhylomeDB" id="R7Q9B5"/>
<feature type="region of interest" description="Disordered" evidence="1">
    <location>
        <begin position="114"/>
        <end position="204"/>
    </location>
</feature>